<dbReference type="PANTHER" id="PTHR10138">
    <property type="entry name" value="TRYPTOPHAN 2,3-DIOXYGENASE"/>
    <property type="match status" value="1"/>
</dbReference>
<dbReference type="InterPro" id="IPR004981">
    <property type="entry name" value="Trp_2_3_dOase"/>
</dbReference>
<organism evidence="1">
    <name type="scientific">hydrothermal vent metagenome</name>
    <dbReference type="NCBI Taxonomy" id="652676"/>
    <lineage>
        <taxon>unclassified sequences</taxon>
        <taxon>metagenomes</taxon>
        <taxon>ecological metagenomes</taxon>
    </lineage>
</organism>
<dbReference type="PANTHER" id="PTHR10138:SF0">
    <property type="entry name" value="TRYPTOPHAN 2,3-DIOXYGENASE"/>
    <property type="match status" value="1"/>
</dbReference>
<dbReference type="EC" id="1.13.11.11" evidence="1"/>
<protein>
    <submittedName>
        <fullName evidence="1">Tryptophan 2,3-dioxygenase</fullName>
        <ecNumber evidence="1">1.13.11.11</ecNumber>
    </submittedName>
</protein>
<gene>
    <name evidence="1" type="ORF">MNBD_GAMMA16-279</name>
</gene>
<dbReference type="GO" id="GO:0020037">
    <property type="term" value="F:heme binding"/>
    <property type="evidence" value="ECO:0007669"/>
    <property type="project" value="InterPro"/>
</dbReference>
<dbReference type="Gene3D" id="1.20.58.480">
    <property type="match status" value="2"/>
</dbReference>
<name>A0A3B0ZJ16_9ZZZZ</name>
<dbReference type="GO" id="GO:0046872">
    <property type="term" value="F:metal ion binding"/>
    <property type="evidence" value="ECO:0007669"/>
    <property type="project" value="InterPro"/>
</dbReference>
<dbReference type="InterPro" id="IPR037217">
    <property type="entry name" value="Trp/Indoleamine_2_3_dOase-like"/>
</dbReference>
<evidence type="ECO:0000313" key="1">
    <source>
        <dbReference type="EMBL" id="VAW87352.1"/>
    </source>
</evidence>
<dbReference type="AlphaFoldDB" id="A0A3B0ZJ16"/>
<dbReference type="GO" id="GO:0019442">
    <property type="term" value="P:L-tryptophan catabolic process to acetyl-CoA"/>
    <property type="evidence" value="ECO:0007669"/>
    <property type="project" value="TreeGrafter"/>
</dbReference>
<dbReference type="EMBL" id="UOFO01000119">
    <property type="protein sequence ID" value="VAW87352.1"/>
    <property type="molecule type" value="Genomic_DNA"/>
</dbReference>
<dbReference type="GO" id="GO:0004833">
    <property type="term" value="F:L-tryptophan 2,3-dioxygenase activity"/>
    <property type="evidence" value="ECO:0007669"/>
    <property type="project" value="UniProtKB-EC"/>
</dbReference>
<dbReference type="Pfam" id="PF03301">
    <property type="entry name" value="Trp_dioxygenase"/>
    <property type="match status" value="1"/>
</dbReference>
<keyword evidence="1" id="KW-0223">Dioxygenase</keyword>
<sequence length="245" mass="29077">MNRQSFYSLLQKKEEFDYESYLNTAKLLSCQKDYGAFCCRDELQFQIVHQVEELWLKLIVYTLLDIDEFMEKKKTNRVLTLFKRVHLTQKMMIDQLALLETMSPKEYQKIRGQLGNGSGQESPGFRALTKTPLYLWNTFKTVYLDNADLTIEKIYSTEYAHDDAYMIAECLAEFDELFQKFCFHHIQLIYRSIGFESKSLKGRSVERLNSRTQRKLFPEIWAIRTKMTDEWGQEYGVVRDTLDTP</sequence>
<accession>A0A3B0ZJ16</accession>
<dbReference type="SUPFAM" id="SSF140959">
    <property type="entry name" value="Indolic compounds 2,3-dioxygenase-like"/>
    <property type="match status" value="1"/>
</dbReference>
<keyword evidence="1" id="KW-0560">Oxidoreductase</keyword>
<reference evidence="1" key="1">
    <citation type="submission" date="2018-06" db="EMBL/GenBank/DDBJ databases">
        <authorList>
            <person name="Zhirakovskaya E."/>
        </authorList>
    </citation>
    <scope>NUCLEOTIDE SEQUENCE</scope>
</reference>
<dbReference type="GO" id="GO:0019441">
    <property type="term" value="P:L-tryptophan catabolic process to kynurenine"/>
    <property type="evidence" value="ECO:0007669"/>
    <property type="project" value="InterPro"/>
</dbReference>
<proteinExistence type="predicted"/>